<evidence type="ECO:0000313" key="1">
    <source>
        <dbReference type="EMBL" id="GAG66939.1"/>
    </source>
</evidence>
<reference evidence="1" key="1">
    <citation type="journal article" date="2014" name="Front. Microbiol.">
        <title>High frequency of phylogenetically diverse reductive dehalogenase-homologous genes in deep subseafloor sedimentary metagenomes.</title>
        <authorList>
            <person name="Kawai M."/>
            <person name="Futagami T."/>
            <person name="Toyoda A."/>
            <person name="Takaki Y."/>
            <person name="Nishi S."/>
            <person name="Hori S."/>
            <person name="Arai W."/>
            <person name="Tsubouchi T."/>
            <person name="Morono Y."/>
            <person name="Uchiyama I."/>
            <person name="Ito T."/>
            <person name="Fujiyama A."/>
            <person name="Inagaki F."/>
            <person name="Takami H."/>
        </authorList>
    </citation>
    <scope>NUCLEOTIDE SEQUENCE</scope>
    <source>
        <strain evidence="1">Expedition CK06-06</strain>
    </source>
</reference>
<organism evidence="1">
    <name type="scientific">marine sediment metagenome</name>
    <dbReference type="NCBI Taxonomy" id="412755"/>
    <lineage>
        <taxon>unclassified sequences</taxon>
        <taxon>metagenomes</taxon>
        <taxon>ecological metagenomes</taxon>
    </lineage>
</organism>
<dbReference type="AlphaFoldDB" id="X0ZCF8"/>
<gene>
    <name evidence="1" type="ORF">S01H4_20738</name>
</gene>
<proteinExistence type="predicted"/>
<comment type="caution">
    <text evidence="1">The sequence shown here is derived from an EMBL/GenBank/DDBJ whole genome shotgun (WGS) entry which is preliminary data.</text>
</comment>
<accession>X0ZCF8</accession>
<feature type="non-terminal residue" evidence="1">
    <location>
        <position position="1"/>
    </location>
</feature>
<protein>
    <submittedName>
        <fullName evidence="1">Uncharacterized protein</fullName>
    </submittedName>
</protein>
<dbReference type="EMBL" id="BART01009346">
    <property type="protein sequence ID" value="GAG66939.1"/>
    <property type="molecule type" value="Genomic_DNA"/>
</dbReference>
<sequence>LRKKAGLTPQDKISIYYSGSPQLTKILTKNKTLIQEETRAKDLARLSEKEVAVPEKKLKIDNQELNLVIKKVDKK</sequence>
<name>X0ZCF8_9ZZZZ</name>
<dbReference type="Pfam" id="PF19302">
    <property type="entry name" value="DUF5915"/>
    <property type="match status" value="1"/>
</dbReference>